<feature type="transmembrane region" description="Helical" evidence="2">
    <location>
        <begin position="1048"/>
        <end position="1071"/>
    </location>
</feature>
<evidence type="ECO:0008006" key="7">
    <source>
        <dbReference type="Google" id="ProtNLM"/>
    </source>
</evidence>
<name>A0AAW1IC13_POPJA</name>
<dbReference type="PANTHER" id="PTHR14927:SF0">
    <property type="entry name" value="NUCLEOLAR PROTEIN 10"/>
    <property type="match status" value="1"/>
</dbReference>
<dbReference type="EMBL" id="JASPKY010000684">
    <property type="protein sequence ID" value="KAK9686799.1"/>
    <property type="molecule type" value="Genomic_DNA"/>
</dbReference>
<dbReference type="InterPro" id="IPR036322">
    <property type="entry name" value="WD40_repeat_dom_sf"/>
</dbReference>
<feature type="domain" description="Nucleolar protein 10-like second" evidence="3">
    <location>
        <begin position="435"/>
        <end position="482"/>
    </location>
</feature>
<accession>A0AAW1IC13</accession>
<dbReference type="InterPro" id="IPR056550">
    <property type="entry name" value="NOL10_2nd"/>
</dbReference>
<organism evidence="5 6">
    <name type="scientific">Popillia japonica</name>
    <name type="common">Japanese beetle</name>
    <dbReference type="NCBI Taxonomy" id="7064"/>
    <lineage>
        <taxon>Eukaryota</taxon>
        <taxon>Metazoa</taxon>
        <taxon>Ecdysozoa</taxon>
        <taxon>Arthropoda</taxon>
        <taxon>Hexapoda</taxon>
        <taxon>Insecta</taxon>
        <taxon>Pterygota</taxon>
        <taxon>Neoptera</taxon>
        <taxon>Endopterygota</taxon>
        <taxon>Coleoptera</taxon>
        <taxon>Polyphaga</taxon>
        <taxon>Scarabaeiformia</taxon>
        <taxon>Scarabaeidae</taxon>
        <taxon>Rutelinae</taxon>
        <taxon>Popillia</taxon>
    </lineage>
</organism>
<keyword evidence="2" id="KW-1133">Transmembrane helix</keyword>
<dbReference type="PANTHER" id="PTHR14927">
    <property type="entry name" value="NUCLEOLAR PROTEIN 10"/>
    <property type="match status" value="1"/>
</dbReference>
<dbReference type="FunFam" id="2.130.10.10:FF:001909">
    <property type="entry name" value="WD repeat, SAM and U-box domain-containing protein"/>
    <property type="match status" value="1"/>
</dbReference>
<proteinExistence type="predicted"/>
<dbReference type="Pfam" id="PF23097">
    <property type="entry name" value="NOL10_2nd"/>
    <property type="match status" value="1"/>
</dbReference>
<comment type="caution">
    <text evidence="5">The sequence shown here is derived from an EMBL/GenBank/DDBJ whole genome shotgun (WGS) entry which is preliminary data.</text>
</comment>
<keyword evidence="2" id="KW-0472">Membrane</keyword>
<feature type="region of interest" description="Disordered" evidence="1">
    <location>
        <begin position="586"/>
        <end position="626"/>
    </location>
</feature>
<dbReference type="InterPro" id="IPR015943">
    <property type="entry name" value="WD40/YVTN_repeat-like_dom_sf"/>
</dbReference>
<feature type="transmembrane region" description="Helical" evidence="2">
    <location>
        <begin position="822"/>
        <end position="839"/>
    </location>
</feature>
<dbReference type="Pfam" id="PF23098">
    <property type="entry name" value="Beta-prop_NOL10_N"/>
    <property type="match status" value="1"/>
</dbReference>
<reference evidence="5 6" key="1">
    <citation type="journal article" date="2024" name="BMC Genomics">
        <title>De novo assembly and annotation of Popillia japonica's genome with initial clues to its potential as an invasive pest.</title>
        <authorList>
            <person name="Cucini C."/>
            <person name="Boschi S."/>
            <person name="Funari R."/>
            <person name="Cardaioli E."/>
            <person name="Iannotti N."/>
            <person name="Marturano G."/>
            <person name="Paoli F."/>
            <person name="Bruttini M."/>
            <person name="Carapelli A."/>
            <person name="Frati F."/>
            <person name="Nardi F."/>
        </authorList>
    </citation>
    <scope>NUCLEOTIDE SEQUENCE [LARGE SCALE GENOMIC DNA]</scope>
    <source>
        <strain evidence="5">DMR45628</strain>
    </source>
</reference>
<dbReference type="GO" id="GO:0032040">
    <property type="term" value="C:small-subunit processome"/>
    <property type="evidence" value="ECO:0007669"/>
    <property type="project" value="TreeGrafter"/>
</dbReference>
<dbReference type="Proteomes" id="UP001458880">
    <property type="component" value="Unassembled WGS sequence"/>
</dbReference>
<keyword evidence="6" id="KW-1185">Reference proteome</keyword>
<evidence type="ECO:0000259" key="3">
    <source>
        <dbReference type="Pfam" id="PF23097"/>
    </source>
</evidence>
<evidence type="ECO:0000259" key="4">
    <source>
        <dbReference type="Pfam" id="PF23098"/>
    </source>
</evidence>
<feature type="transmembrane region" description="Helical" evidence="2">
    <location>
        <begin position="1163"/>
        <end position="1184"/>
    </location>
</feature>
<dbReference type="SUPFAM" id="SSF50978">
    <property type="entry name" value="WD40 repeat-like"/>
    <property type="match status" value="1"/>
</dbReference>
<evidence type="ECO:0000256" key="2">
    <source>
        <dbReference type="SAM" id="Phobius"/>
    </source>
</evidence>
<sequence length="1187" mass="137753">MQTNSELSFIGPHVLINMPPIIDEHKPTETNDSQNNQHNLYQPILYNYICNLWVKLIKLLRISIKLMQVSDPNNVKIYNLSAGKSLPEWLSERKRRTLLKKDVDIRRRIELIQDFDMPGLSTTVKVSGDGQYIMATGIYKPRIKCFDVNNLSLKFERCFDSECITFEILSDDYSKIVFLQCDRYIEFHSAQGRYYRLRIPKFGRDMKYHYPTCDLFVVGASSDIYRLNLERGQFLTPFSSNSSAINRCTINDFHHLFIYGTQEGKVEAWDPRSKVLAGTLDCALNCLSESKDLDVFPSVTALKFNGALHMGVGMATGQVALYDIRSNKPFYIKDHKYGLPIKDVDFHHQMDLVYSMDGSSLKIWDKNIGKVYTSIEASTEFNNLCIVPNTGLLFIANENTKIQTYYIPSLGPAPKWASFLDNLTEELEESNSEVVYDDYKFVTKQELIDIGLDHLIGSKLLRAYMHGYFIDVRLYKKAISVAKPFEFDEYRKRKIREVIERNRTNRVQVNKLPKKITDLKNFSKILILKLTRMLMNTDYLIQYYQDWIKLRKRKYRLLNPVLSRLDKTKKKEIKKTLVGQEFEAVQEGTETTYSEKSSSDEEDDADYISDDSSDDESWKREMKKQHKIIQKEHRMREKLAQQEDKNQPKFFELRQGEEFKGVNNLQKKLSRASLGERLENEETSVQLTNSVGNREMTFSTHKNKRDKQMNERNKRHREERKKLIRPTFGIKTMDLNTTNIDNECETKRRESLCYNRPSMSCSVETDNQTPISENLAHLSVTTVLSYCKSKILKPYLRLLNITGLRSFSNDQSESITLVNCCSYLYIFSVLFLMIAGYLLQYMACFRRDRGFGYIILESGNTFTMERHNNLYEHICNDSVVFVYVVPQALHFMGYIWAFLIFRSSDDDQLPSLMETVFLSLSNLSNGFKSQKRLIKILWIFVGVSLVWMVLSLVAVVIMMGEGIIEFKWFTTASPVVVVVMKALLVLCTLWHDVIQATVISNYCLQSQLLTSYIHFLREKLIQNLSQLTEWIKDVEDFKKLLCFLNDKLAPSVCLFSLVNISRAITGIFWLLDLDKIDRDNACVVGINILNIILWVLLSAAPFIQAARLSTACEAIRTAGQETRVRPFSHQETPRTQLDSILLYSANLRINAKLFGVPIKKSYLYFYITICVVIMIILGQLHYFVKKH</sequence>
<dbReference type="InterPro" id="IPR056551">
    <property type="entry name" value="Beta-prop_NOL10_N"/>
</dbReference>
<keyword evidence="2" id="KW-0812">Transmembrane</keyword>
<dbReference type="GO" id="GO:0030686">
    <property type="term" value="C:90S preribosome"/>
    <property type="evidence" value="ECO:0007669"/>
    <property type="project" value="TreeGrafter"/>
</dbReference>
<protein>
    <recommendedName>
        <fullName evidence="7">Nucleolar protein 10</fullName>
    </recommendedName>
</protein>
<evidence type="ECO:0000313" key="6">
    <source>
        <dbReference type="Proteomes" id="UP001458880"/>
    </source>
</evidence>
<dbReference type="AlphaFoldDB" id="A0AAW1IC13"/>
<feature type="transmembrane region" description="Helical" evidence="2">
    <location>
        <begin position="936"/>
        <end position="957"/>
    </location>
</feature>
<feature type="transmembrane region" description="Helical" evidence="2">
    <location>
        <begin position="1083"/>
        <end position="1103"/>
    </location>
</feature>
<gene>
    <name evidence="5" type="ORF">QE152_g36927</name>
</gene>
<feature type="compositionally biased region" description="Acidic residues" evidence="1">
    <location>
        <begin position="600"/>
        <end position="615"/>
    </location>
</feature>
<feature type="transmembrane region" description="Helical" evidence="2">
    <location>
        <begin position="969"/>
        <end position="991"/>
    </location>
</feature>
<evidence type="ECO:0000313" key="5">
    <source>
        <dbReference type="EMBL" id="KAK9686799.1"/>
    </source>
</evidence>
<dbReference type="Gene3D" id="2.130.10.10">
    <property type="entry name" value="YVTN repeat-like/Quinoprotein amine dehydrogenase"/>
    <property type="match status" value="2"/>
</dbReference>
<dbReference type="GO" id="GO:0000462">
    <property type="term" value="P:maturation of SSU-rRNA from tricistronic rRNA transcript (SSU-rRNA, 5.8S rRNA, LSU-rRNA)"/>
    <property type="evidence" value="ECO:0007669"/>
    <property type="project" value="TreeGrafter"/>
</dbReference>
<dbReference type="InterPro" id="IPR040382">
    <property type="entry name" value="NOL10/Enp2"/>
</dbReference>
<feature type="transmembrane region" description="Helical" evidence="2">
    <location>
        <begin position="880"/>
        <end position="901"/>
    </location>
</feature>
<evidence type="ECO:0000256" key="1">
    <source>
        <dbReference type="SAM" id="MobiDB-lite"/>
    </source>
</evidence>
<feature type="domain" description="Nucleolar protein 10-like N-terminal" evidence="4">
    <location>
        <begin position="67"/>
        <end position="431"/>
    </location>
</feature>